<evidence type="ECO:0000256" key="3">
    <source>
        <dbReference type="ARBA" id="ARBA00011738"/>
    </source>
</evidence>
<dbReference type="GO" id="GO:0009231">
    <property type="term" value="P:riboflavin biosynthetic process"/>
    <property type="evidence" value="ECO:0007669"/>
    <property type="project" value="UniProtKB-UniRule"/>
</dbReference>
<gene>
    <name evidence="12 14" type="primary">ribB</name>
    <name evidence="14" type="ORF">E4J94_06410</name>
</gene>
<dbReference type="InterPro" id="IPR000422">
    <property type="entry name" value="DHBP_synthase_RibB"/>
</dbReference>
<dbReference type="GO" id="GO:0005829">
    <property type="term" value="C:cytosol"/>
    <property type="evidence" value="ECO:0007669"/>
    <property type="project" value="TreeGrafter"/>
</dbReference>
<feature type="binding site" evidence="12">
    <location>
        <position position="41"/>
    </location>
    <ligand>
        <name>D-ribulose 5-phosphate</name>
        <dbReference type="ChEBI" id="CHEBI:58121"/>
    </ligand>
</feature>
<dbReference type="InterPro" id="IPR017945">
    <property type="entry name" value="DHBP_synth_RibB-like_a/b_dom"/>
</dbReference>
<feature type="site" description="Essential for catalytic activity" evidence="12">
    <location>
        <position position="173"/>
    </location>
</feature>
<evidence type="ECO:0000256" key="9">
    <source>
        <dbReference type="ARBA" id="ARBA00023211"/>
    </source>
</evidence>
<feature type="binding site" evidence="12">
    <location>
        <begin position="36"/>
        <end position="37"/>
    </location>
    <ligand>
        <name>D-ribulose 5-phosphate</name>
        <dbReference type="ChEBI" id="CHEBI:58121"/>
    </ligand>
</feature>
<feature type="binding site" evidence="12">
    <location>
        <position position="152"/>
    </location>
    <ligand>
        <name>Mg(2+)</name>
        <dbReference type="ChEBI" id="CHEBI:18420"/>
        <label>2</label>
    </ligand>
</feature>
<dbReference type="GO" id="GO:0000287">
    <property type="term" value="F:magnesium ion binding"/>
    <property type="evidence" value="ECO:0007669"/>
    <property type="project" value="UniProtKB-UniRule"/>
</dbReference>
<proteinExistence type="inferred from homology"/>
<evidence type="ECO:0000313" key="15">
    <source>
        <dbReference type="Proteomes" id="UP000297998"/>
    </source>
</evidence>
<evidence type="ECO:0000256" key="6">
    <source>
        <dbReference type="ARBA" id="ARBA00022619"/>
    </source>
</evidence>
<dbReference type="UniPathway" id="UPA00275">
    <property type="reaction ID" value="UER00399"/>
</dbReference>
<dbReference type="OrthoDB" id="9793111at2"/>
<comment type="function">
    <text evidence="1 12 13">Catalyzes the conversion of D-ribulose 5-phosphate to formate and 3,4-dihydroxy-2-butanone 4-phosphate.</text>
</comment>
<dbReference type="FunFam" id="3.90.870.10:FF:000002">
    <property type="entry name" value="3,4-dihydroxy-2-butanone 4-phosphate synthase"/>
    <property type="match status" value="1"/>
</dbReference>
<dbReference type="Proteomes" id="UP000297998">
    <property type="component" value="Unassembled WGS sequence"/>
</dbReference>
<dbReference type="GO" id="GO:0030145">
    <property type="term" value="F:manganese ion binding"/>
    <property type="evidence" value="ECO:0007669"/>
    <property type="project" value="UniProtKB-UniRule"/>
</dbReference>
<comment type="similarity">
    <text evidence="11 12 13">Belongs to the DHBP synthase family.</text>
</comment>
<evidence type="ECO:0000313" key="14">
    <source>
        <dbReference type="EMBL" id="TGN27841.1"/>
    </source>
</evidence>
<dbReference type="HAMAP" id="MF_00180">
    <property type="entry name" value="RibB"/>
    <property type="match status" value="1"/>
</dbReference>
<keyword evidence="9 12" id="KW-0464">Manganese</keyword>
<evidence type="ECO:0000256" key="7">
    <source>
        <dbReference type="ARBA" id="ARBA00022723"/>
    </source>
</evidence>
<evidence type="ECO:0000256" key="12">
    <source>
        <dbReference type="HAMAP-Rule" id="MF_00180"/>
    </source>
</evidence>
<comment type="cofactor">
    <cofactor evidence="12 13">
        <name>Mg(2+)</name>
        <dbReference type="ChEBI" id="CHEBI:18420"/>
    </cofactor>
    <cofactor evidence="12 13">
        <name>Mn(2+)</name>
        <dbReference type="ChEBI" id="CHEBI:29035"/>
    </cofactor>
    <text evidence="12 13">Binds 2 divalent metal cations per subunit. Magnesium or manganese.</text>
</comment>
<feature type="binding site" evidence="12">
    <location>
        <begin position="149"/>
        <end position="153"/>
    </location>
    <ligand>
        <name>D-ribulose 5-phosphate</name>
        <dbReference type="ChEBI" id="CHEBI:58121"/>
    </ligand>
</feature>
<dbReference type="EC" id="4.1.99.12" evidence="4 12"/>
<keyword evidence="15" id="KW-1185">Reference proteome</keyword>
<evidence type="ECO:0000256" key="10">
    <source>
        <dbReference type="ARBA" id="ARBA00023239"/>
    </source>
</evidence>
<protein>
    <recommendedName>
        <fullName evidence="5 12">3,4-dihydroxy-2-butanone 4-phosphate synthase</fullName>
        <shortName evidence="12 13">DHBP synthase</shortName>
        <ecNumber evidence="4 12">4.1.99.12</ecNumber>
    </recommendedName>
</protein>
<evidence type="ECO:0000256" key="8">
    <source>
        <dbReference type="ARBA" id="ARBA00022842"/>
    </source>
</evidence>
<keyword evidence="8 12" id="KW-0460">Magnesium</keyword>
<dbReference type="SUPFAM" id="SSF55821">
    <property type="entry name" value="YrdC/RibB"/>
    <property type="match status" value="1"/>
</dbReference>
<dbReference type="PANTHER" id="PTHR21327">
    <property type="entry name" value="GTP CYCLOHYDROLASE II-RELATED"/>
    <property type="match status" value="1"/>
</dbReference>
<feature type="binding site" evidence="12">
    <location>
        <position position="37"/>
    </location>
    <ligand>
        <name>Mg(2+)</name>
        <dbReference type="ChEBI" id="CHEBI:18420"/>
        <label>2</label>
    </ligand>
</feature>
<evidence type="ECO:0000256" key="5">
    <source>
        <dbReference type="ARBA" id="ARBA00018836"/>
    </source>
</evidence>
<dbReference type="EMBL" id="SRPE01000004">
    <property type="protein sequence ID" value="TGN27841.1"/>
    <property type="molecule type" value="Genomic_DNA"/>
</dbReference>
<keyword evidence="7 12" id="KW-0479">Metal-binding</keyword>
<dbReference type="PANTHER" id="PTHR21327:SF38">
    <property type="entry name" value="3,4-DIHYDROXY-2-BUTANONE 4-PHOSPHATE SYNTHASE"/>
    <property type="match status" value="1"/>
</dbReference>
<feature type="site" description="Essential for catalytic activity" evidence="12">
    <location>
        <position position="135"/>
    </location>
</feature>
<dbReference type="GO" id="GO:0008686">
    <property type="term" value="F:3,4-dihydroxy-2-butanone-4-phosphate synthase activity"/>
    <property type="evidence" value="ECO:0007669"/>
    <property type="project" value="UniProtKB-UniRule"/>
</dbReference>
<comment type="catalytic activity">
    <reaction evidence="12 13">
        <text>D-ribulose 5-phosphate = (2S)-2-hydroxy-3-oxobutyl phosphate + formate + H(+)</text>
        <dbReference type="Rhea" id="RHEA:18457"/>
        <dbReference type="ChEBI" id="CHEBI:15378"/>
        <dbReference type="ChEBI" id="CHEBI:15740"/>
        <dbReference type="ChEBI" id="CHEBI:58121"/>
        <dbReference type="ChEBI" id="CHEBI:58830"/>
        <dbReference type="EC" id="4.1.99.12"/>
    </reaction>
</comment>
<reference evidence="14 15" key="1">
    <citation type="submission" date="2019-03" db="EMBL/GenBank/DDBJ databases">
        <title>Empedobacter tilapiae sp. nov., isolated from an intestine of Nile tilapia Oreochromis niloticus.</title>
        <authorList>
            <person name="Kim Y.-O."/>
            <person name="Yoon J.-H."/>
        </authorList>
    </citation>
    <scope>NUCLEOTIDE SEQUENCE [LARGE SCALE GENOMIC DNA]</scope>
    <source>
        <strain evidence="14 15">MRS2</strain>
    </source>
</reference>
<evidence type="ECO:0000256" key="13">
    <source>
        <dbReference type="RuleBase" id="RU003843"/>
    </source>
</evidence>
<dbReference type="Gene3D" id="3.90.870.10">
    <property type="entry name" value="DHBP synthase"/>
    <property type="match status" value="1"/>
</dbReference>
<dbReference type="AlphaFoldDB" id="A0A4Z1C6B5"/>
<dbReference type="RefSeq" id="WP_135835030.1">
    <property type="nucleotide sequence ID" value="NZ_CAUQWU010000003.1"/>
</dbReference>
<dbReference type="Pfam" id="PF00926">
    <property type="entry name" value="DHBP_synthase"/>
    <property type="match status" value="1"/>
</dbReference>
<evidence type="ECO:0000256" key="4">
    <source>
        <dbReference type="ARBA" id="ARBA00012153"/>
    </source>
</evidence>
<name>A0A4Z1C6B5_9FLAO</name>
<sequence length="220" mass="24262">MKTITQFGYNVNERIANAIQELQNGKGILLIDDENRENEGDIIFPASTITAPDMALLIRECSGIVCLCLTQEKANQLELNPMVENNNSRFHTAFTVTIEAKEGVTTGVSAGDRVKTIQAAINPFAKPSDLNRPGHIFPLIGRPKGVMERRGHTEGSIDIVKLAGLGDEAVLCELTNPDGSMAKVPQIIDFAEKHNMTVLTIEDIYEYRVQLEKQKELEIA</sequence>
<evidence type="ECO:0000256" key="2">
    <source>
        <dbReference type="ARBA" id="ARBA00004904"/>
    </source>
</evidence>
<evidence type="ECO:0000256" key="11">
    <source>
        <dbReference type="ARBA" id="ARBA00060730"/>
    </source>
</evidence>
<accession>A0A4Z1C6B5</accession>
<keyword evidence="10 12" id="KW-0456">Lyase</keyword>
<evidence type="ECO:0000256" key="1">
    <source>
        <dbReference type="ARBA" id="ARBA00002284"/>
    </source>
</evidence>
<organism evidence="14 15">
    <name type="scientific">Empedobacter tilapiae</name>
    <dbReference type="NCBI Taxonomy" id="2491114"/>
    <lineage>
        <taxon>Bacteria</taxon>
        <taxon>Pseudomonadati</taxon>
        <taxon>Bacteroidota</taxon>
        <taxon>Flavobacteriia</taxon>
        <taxon>Flavobacteriales</taxon>
        <taxon>Weeksellaceae</taxon>
        <taxon>Empedobacter</taxon>
    </lineage>
</organism>
<feature type="binding site" evidence="12">
    <location>
        <position position="37"/>
    </location>
    <ligand>
        <name>Mg(2+)</name>
        <dbReference type="ChEBI" id="CHEBI:18420"/>
        <label>1</label>
    </ligand>
</feature>
<comment type="pathway">
    <text evidence="2 12 13">Cofactor biosynthesis; riboflavin biosynthesis; 2-hydroxy-3-oxobutyl phosphate from D-ribulose 5-phosphate: step 1/1.</text>
</comment>
<dbReference type="NCBIfam" id="TIGR00506">
    <property type="entry name" value="ribB"/>
    <property type="match status" value="1"/>
</dbReference>
<comment type="caution">
    <text evidence="14">The sequence shown here is derived from an EMBL/GenBank/DDBJ whole genome shotgun (WGS) entry which is preliminary data.</text>
</comment>
<comment type="subunit">
    <text evidence="3 12 13">Homodimer.</text>
</comment>
<keyword evidence="6 12" id="KW-0686">Riboflavin biosynthesis</keyword>